<evidence type="ECO:0000313" key="3">
    <source>
        <dbReference type="EMBL" id="STY31317.1"/>
    </source>
</evidence>
<dbReference type="AlphaFoldDB" id="A0A378LW97"/>
<dbReference type="Pfam" id="PF01757">
    <property type="entry name" value="Acyl_transf_3"/>
    <property type="match status" value="1"/>
</dbReference>
<keyword evidence="1" id="KW-0472">Membrane</keyword>
<organism evidence="3 4">
    <name type="scientific">Legionella wadsworthii</name>
    <dbReference type="NCBI Taxonomy" id="28088"/>
    <lineage>
        <taxon>Bacteria</taxon>
        <taxon>Pseudomonadati</taxon>
        <taxon>Pseudomonadota</taxon>
        <taxon>Gammaproteobacteria</taxon>
        <taxon>Legionellales</taxon>
        <taxon>Legionellaceae</taxon>
        <taxon>Legionella</taxon>
    </lineage>
</organism>
<proteinExistence type="predicted"/>
<dbReference type="EC" id="2.3.1.-" evidence="3"/>
<evidence type="ECO:0000256" key="1">
    <source>
        <dbReference type="SAM" id="Phobius"/>
    </source>
</evidence>
<keyword evidence="1" id="KW-1133">Transmembrane helix</keyword>
<keyword evidence="1" id="KW-0812">Transmembrane</keyword>
<dbReference type="GO" id="GO:0016020">
    <property type="term" value="C:membrane"/>
    <property type="evidence" value="ECO:0007669"/>
    <property type="project" value="TreeGrafter"/>
</dbReference>
<dbReference type="GO" id="GO:0009103">
    <property type="term" value="P:lipopolysaccharide biosynthetic process"/>
    <property type="evidence" value="ECO:0007669"/>
    <property type="project" value="TreeGrafter"/>
</dbReference>
<dbReference type="GO" id="GO:0016747">
    <property type="term" value="F:acyltransferase activity, transferring groups other than amino-acyl groups"/>
    <property type="evidence" value="ECO:0007669"/>
    <property type="project" value="InterPro"/>
</dbReference>
<feature type="transmembrane region" description="Helical" evidence="1">
    <location>
        <begin position="21"/>
        <end position="49"/>
    </location>
</feature>
<reference evidence="3 4" key="1">
    <citation type="submission" date="2018-06" db="EMBL/GenBank/DDBJ databases">
        <authorList>
            <consortium name="Pathogen Informatics"/>
            <person name="Doyle S."/>
        </authorList>
    </citation>
    <scope>NUCLEOTIDE SEQUENCE [LARGE SCALE GENOMIC DNA]</scope>
    <source>
        <strain evidence="3 4">NCTC11532</strain>
    </source>
</reference>
<protein>
    <submittedName>
        <fullName evidence="3">O-antigen acetylase</fullName>
        <ecNumber evidence="3">2.3.1.-</ecNumber>
    </submittedName>
</protein>
<keyword evidence="3" id="KW-0808">Transferase</keyword>
<dbReference type="Proteomes" id="UP000255297">
    <property type="component" value="Unassembled WGS sequence"/>
</dbReference>
<dbReference type="PANTHER" id="PTHR23028:SF53">
    <property type="entry name" value="ACYL_TRANSF_3 DOMAIN-CONTAINING PROTEIN"/>
    <property type="match status" value="1"/>
</dbReference>
<gene>
    <name evidence="3" type="primary">oatA_4</name>
    <name evidence="3" type="ORF">NCTC11532_02840</name>
</gene>
<evidence type="ECO:0000259" key="2">
    <source>
        <dbReference type="Pfam" id="PF01757"/>
    </source>
</evidence>
<dbReference type="EMBL" id="UGPB01000001">
    <property type="protein sequence ID" value="STY31317.1"/>
    <property type="molecule type" value="Genomic_DNA"/>
</dbReference>
<dbReference type="STRING" id="1122170.GCA_000701265_01304"/>
<dbReference type="PANTHER" id="PTHR23028">
    <property type="entry name" value="ACETYLTRANSFERASE"/>
    <property type="match status" value="1"/>
</dbReference>
<dbReference type="InterPro" id="IPR002656">
    <property type="entry name" value="Acyl_transf_3_dom"/>
</dbReference>
<feature type="domain" description="Acyltransferase 3" evidence="2">
    <location>
        <begin position="14"/>
        <end position="54"/>
    </location>
</feature>
<evidence type="ECO:0000313" key="4">
    <source>
        <dbReference type="Proteomes" id="UP000255297"/>
    </source>
</evidence>
<keyword evidence="4" id="KW-1185">Reference proteome</keyword>
<keyword evidence="3" id="KW-0012">Acyltransferase</keyword>
<sequence>MELRSPSHPKYRPDIDGLRAIAVLSVVIFHAFPNWIQGGFIGVDIFFVISGFLI</sequence>
<dbReference type="InterPro" id="IPR050879">
    <property type="entry name" value="Acyltransferase_3"/>
</dbReference>
<name>A0A378LW97_9GAMM</name>
<accession>A0A378LW97</accession>